<reference evidence="3" key="1">
    <citation type="journal article" date="2014" name="Sci. Data">
        <title>Genomes of diverse isolates of the marine cyanobacterium Prochlorococcus.</title>
        <authorList>
            <person name="Biller S."/>
            <person name="Berube P."/>
            <person name="Thompson J."/>
            <person name="Kelly L."/>
            <person name="Roggensack S."/>
            <person name="Awad L."/>
            <person name="Roache-Johnson K."/>
            <person name="Ding H."/>
            <person name="Giovannoni S.J."/>
            <person name="Moore L.R."/>
            <person name="Chisholm S.W."/>
        </authorList>
    </citation>
    <scope>NUCLEOTIDE SEQUENCE [LARGE SCALE GENOMIC DNA]</scope>
    <source>
        <strain evidence="3">PAC1</strain>
    </source>
</reference>
<dbReference type="EMBL" id="JNAX01000010">
    <property type="protein sequence ID" value="KGG20935.1"/>
    <property type="molecule type" value="Genomic_DNA"/>
</dbReference>
<evidence type="ECO:0000313" key="2">
    <source>
        <dbReference type="EMBL" id="KGG20935.1"/>
    </source>
</evidence>
<feature type="transmembrane region" description="Helical" evidence="1">
    <location>
        <begin position="17"/>
        <end position="37"/>
    </location>
</feature>
<protein>
    <submittedName>
        <fullName evidence="2">Uncharacterized protein</fullName>
    </submittedName>
</protein>
<comment type="caution">
    <text evidence="2">The sequence shown here is derived from an EMBL/GenBank/DDBJ whole genome shotgun (WGS) entry which is preliminary data.</text>
</comment>
<evidence type="ECO:0000313" key="3">
    <source>
        <dbReference type="Proteomes" id="UP000030392"/>
    </source>
</evidence>
<keyword evidence="1" id="KW-0812">Transmembrane</keyword>
<name>A0A0A2C7S0_PROMR</name>
<dbReference type="AlphaFoldDB" id="A0A0A2C7S0"/>
<proteinExistence type="predicted"/>
<keyword evidence="1" id="KW-0472">Membrane</keyword>
<dbReference type="Proteomes" id="UP000030392">
    <property type="component" value="Unassembled WGS sequence"/>
</dbReference>
<dbReference type="RefSeq" id="WP_193743116.1">
    <property type="nucleotide sequence ID" value="NZ_CP138967.1"/>
</dbReference>
<sequence length="50" mass="5548">MTDNEPKWDYTTKEGNFAAGAAVVGGNLLVLVIYILYRTVPSVHHFIIGR</sequence>
<keyword evidence="1" id="KW-1133">Transmembrane helix</keyword>
<gene>
    <name evidence="2" type="ORF">EV03_0872</name>
</gene>
<organism evidence="2 3">
    <name type="scientific">Prochlorococcus marinus str. PAC1</name>
    <dbReference type="NCBI Taxonomy" id="59924"/>
    <lineage>
        <taxon>Bacteria</taxon>
        <taxon>Bacillati</taxon>
        <taxon>Cyanobacteriota</taxon>
        <taxon>Cyanophyceae</taxon>
        <taxon>Synechococcales</taxon>
        <taxon>Prochlorococcaceae</taxon>
        <taxon>Prochlorococcus</taxon>
    </lineage>
</organism>
<accession>A0A0A2C7S0</accession>
<evidence type="ECO:0000256" key="1">
    <source>
        <dbReference type="SAM" id="Phobius"/>
    </source>
</evidence>